<evidence type="ECO:0000313" key="2">
    <source>
        <dbReference type="Proteomes" id="UP000324800"/>
    </source>
</evidence>
<accession>A0A5J4Q1M2</accession>
<reference evidence="1 2" key="1">
    <citation type="submission" date="2019-03" db="EMBL/GenBank/DDBJ databases">
        <title>Single cell metagenomics reveals metabolic interactions within the superorganism composed of flagellate Streblomastix strix and complex community of Bacteroidetes bacteria on its surface.</title>
        <authorList>
            <person name="Treitli S.C."/>
            <person name="Kolisko M."/>
            <person name="Husnik F."/>
            <person name="Keeling P."/>
            <person name="Hampl V."/>
        </authorList>
    </citation>
    <scope>NUCLEOTIDE SEQUENCE [LARGE SCALE GENOMIC DNA]</scope>
    <source>
        <strain evidence="1">ST1C</strain>
    </source>
</reference>
<protein>
    <submittedName>
        <fullName evidence="1">Uncharacterized protein</fullName>
    </submittedName>
</protein>
<organism evidence="1 2">
    <name type="scientific">Streblomastix strix</name>
    <dbReference type="NCBI Taxonomy" id="222440"/>
    <lineage>
        <taxon>Eukaryota</taxon>
        <taxon>Metamonada</taxon>
        <taxon>Preaxostyla</taxon>
        <taxon>Oxymonadida</taxon>
        <taxon>Streblomastigidae</taxon>
        <taxon>Streblomastix</taxon>
    </lineage>
</organism>
<sequence>MAASVSILVFNAVIQILAFMEK</sequence>
<gene>
    <name evidence="1" type="ORF">EZS28_055386</name>
</gene>
<feature type="non-terminal residue" evidence="1">
    <location>
        <position position="22"/>
    </location>
</feature>
<proteinExistence type="predicted"/>
<dbReference type="AlphaFoldDB" id="A0A5J4Q1M2"/>
<dbReference type="EMBL" id="SNRW01047332">
    <property type="protein sequence ID" value="KAA6315645.1"/>
    <property type="molecule type" value="Genomic_DNA"/>
</dbReference>
<dbReference type="Proteomes" id="UP000324800">
    <property type="component" value="Unassembled WGS sequence"/>
</dbReference>
<evidence type="ECO:0000313" key="1">
    <source>
        <dbReference type="EMBL" id="KAA6315645.1"/>
    </source>
</evidence>
<comment type="caution">
    <text evidence="1">The sequence shown here is derived from an EMBL/GenBank/DDBJ whole genome shotgun (WGS) entry which is preliminary data.</text>
</comment>
<name>A0A5J4Q1M2_9EUKA</name>